<keyword evidence="9" id="KW-1185">Reference proteome</keyword>
<dbReference type="PANTHER" id="PTHR42852:SF13">
    <property type="entry name" value="PROTEIN DIPZ"/>
    <property type="match status" value="1"/>
</dbReference>
<dbReference type="AlphaFoldDB" id="A0A0D1LC91"/>
<dbReference type="PATRIC" id="fig|280871.6.peg.625"/>
<keyword evidence="4 6" id="KW-1133">Transmembrane helix</keyword>
<dbReference type="GO" id="GO:0016209">
    <property type="term" value="F:antioxidant activity"/>
    <property type="evidence" value="ECO:0007669"/>
    <property type="project" value="InterPro"/>
</dbReference>
<dbReference type="InterPro" id="IPR050553">
    <property type="entry name" value="Thioredoxin_ResA/DsbE_sf"/>
</dbReference>
<dbReference type="GO" id="GO:0016491">
    <property type="term" value="F:oxidoreductase activity"/>
    <property type="evidence" value="ECO:0007669"/>
    <property type="project" value="InterPro"/>
</dbReference>
<organism evidence="8 9">
    <name type="scientific">Mycolicibacterium llatzerense</name>
    <dbReference type="NCBI Taxonomy" id="280871"/>
    <lineage>
        <taxon>Bacteria</taxon>
        <taxon>Bacillati</taxon>
        <taxon>Actinomycetota</taxon>
        <taxon>Actinomycetes</taxon>
        <taxon>Mycobacteriales</taxon>
        <taxon>Mycobacteriaceae</taxon>
        <taxon>Mycolicibacterium</taxon>
    </lineage>
</organism>
<evidence type="ECO:0000313" key="8">
    <source>
        <dbReference type="EMBL" id="KIU18425.1"/>
    </source>
</evidence>
<dbReference type="GO" id="GO:0005886">
    <property type="term" value="C:plasma membrane"/>
    <property type="evidence" value="ECO:0007669"/>
    <property type="project" value="UniProtKB-SubCell"/>
</dbReference>
<evidence type="ECO:0000259" key="7">
    <source>
        <dbReference type="PROSITE" id="PS51352"/>
    </source>
</evidence>
<dbReference type="STRING" id="280871.TL10_03090"/>
<evidence type="ECO:0000256" key="3">
    <source>
        <dbReference type="ARBA" id="ARBA00022692"/>
    </source>
</evidence>
<dbReference type="PANTHER" id="PTHR42852">
    <property type="entry name" value="THIOL:DISULFIDE INTERCHANGE PROTEIN DSBE"/>
    <property type="match status" value="1"/>
</dbReference>
<feature type="transmembrane region" description="Helical" evidence="6">
    <location>
        <begin position="111"/>
        <end position="135"/>
    </location>
</feature>
<dbReference type="Proteomes" id="UP000032221">
    <property type="component" value="Unassembled WGS sequence"/>
</dbReference>
<feature type="transmembrane region" description="Helical" evidence="6">
    <location>
        <begin position="147"/>
        <end position="166"/>
    </location>
</feature>
<name>A0A0D1LC91_9MYCO</name>
<protein>
    <submittedName>
        <fullName evidence="8">Cytochrome C biogenesis protein</fullName>
    </submittedName>
</protein>
<keyword evidence="3 6" id="KW-0812">Transmembrane</keyword>
<evidence type="ECO:0000256" key="4">
    <source>
        <dbReference type="ARBA" id="ARBA00022989"/>
    </source>
</evidence>
<evidence type="ECO:0000313" key="9">
    <source>
        <dbReference type="Proteomes" id="UP000032221"/>
    </source>
</evidence>
<dbReference type="InterPro" id="IPR013766">
    <property type="entry name" value="Thioredoxin_domain"/>
</dbReference>
<dbReference type="InterPro" id="IPR003834">
    <property type="entry name" value="Cyt_c_assmbl_TM_dom"/>
</dbReference>
<dbReference type="SUPFAM" id="SSF52833">
    <property type="entry name" value="Thioredoxin-like"/>
    <property type="match status" value="1"/>
</dbReference>
<dbReference type="OrthoDB" id="9811352at2"/>
<dbReference type="Gene3D" id="3.40.30.10">
    <property type="entry name" value="Glutaredoxin"/>
    <property type="match status" value="1"/>
</dbReference>
<evidence type="ECO:0000256" key="2">
    <source>
        <dbReference type="ARBA" id="ARBA00022475"/>
    </source>
</evidence>
<evidence type="ECO:0000256" key="1">
    <source>
        <dbReference type="ARBA" id="ARBA00004651"/>
    </source>
</evidence>
<feature type="transmembrane region" description="Helical" evidence="6">
    <location>
        <begin position="41"/>
        <end position="62"/>
    </location>
</feature>
<sequence length="392" mass="42137">MYTFVLIGFLGGLITAISPCVLPVLPVVLFSSAGRAPYRVIAGLVLSFSLVTLVGTVVLQQLHLPAGVIRWIGLLALTAIGVGLIFPRIERLLEAPFARIPQRDIAGSRKGFGLGLALGVLYAPCAGPVLAAIVVAGATGHIGLDTVALTVSFAVGTALPLLLFAIGGQRVAERIKAFQNRQRQIRVAAGVVMLVAAVALVLNLPATVQRKIPDYTATLQARIAPAGGGLSSCVEGASRLQDCGTAPDIVGIDSWFNTPGDAPLDLKSLRGKVVLVDFWTYTCINCQRAIEHVAGWYDRYKDQGFTVIGVHTPEYQFEHDRAGVIKGAADLHIKYPVALDNSYDTWHNYQNQYWPASYLIDADGVVRHLKFGEGDYDVTEGMIRELLAQPKR</sequence>
<comment type="caution">
    <text evidence="8">The sequence shown here is derived from an EMBL/GenBank/DDBJ whole genome shotgun (WGS) entry which is preliminary data.</text>
</comment>
<feature type="transmembrane region" description="Helical" evidence="6">
    <location>
        <begin position="68"/>
        <end position="90"/>
    </location>
</feature>
<evidence type="ECO:0000256" key="5">
    <source>
        <dbReference type="ARBA" id="ARBA00023136"/>
    </source>
</evidence>
<dbReference type="EMBL" id="JXST01000003">
    <property type="protein sequence ID" value="KIU18425.1"/>
    <property type="molecule type" value="Genomic_DNA"/>
</dbReference>
<evidence type="ECO:0000256" key="6">
    <source>
        <dbReference type="SAM" id="Phobius"/>
    </source>
</evidence>
<comment type="subcellular location">
    <subcellularLocation>
        <location evidence="1">Cell membrane</location>
        <topology evidence="1">Multi-pass membrane protein</topology>
    </subcellularLocation>
</comment>
<dbReference type="Pfam" id="PF00578">
    <property type="entry name" value="AhpC-TSA"/>
    <property type="match status" value="1"/>
</dbReference>
<dbReference type="InterPro" id="IPR036249">
    <property type="entry name" value="Thioredoxin-like_sf"/>
</dbReference>
<accession>A0A0D1LC91</accession>
<dbReference type="PROSITE" id="PS51352">
    <property type="entry name" value="THIOREDOXIN_2"/>
    <property type="match status" value="1"/>
</dbReference>
<feature type="transmembrane region" description="Helical" evidence="6">
    <location>
        <begin position="6"/>
        <end position="29"/>
    </location>
</feature>
<feature type="domain" description="Thioredoxin" evidence="7">
    <location>
        <begin position="240"/>
        <end position="388"/>
    </location>
</feature>
<dbReference type="GO" id="GO:0017004">
    <property type="term" value="P:cytochrome complex assembly"/>
    <property type="evidence" value="ECO:0007669"/>
    <property type="project" value="InterPro"/>
</dbReference>
<gene>
    <name evidence="8" type="ORF">TL10_03090</name>
</gene>
<proteinExistence type="predicted"/>
<keyword evidence="2" id="KW-1003">Cell membrane</keyword>
<reference evidence="8 9" key="1">
    <citation type="submission" date="2015-01" db="EMBL/GenBank/DDBJ databases">
        <title>Genome sequence of Mycobacterium llatzerense and Mycobacterium immunogenum recovered from brain abscess.</title>
        <authorList>
            <person name="Greninger A.L."/>
            <person name="Langelier C."/>
            <person name="Cunningham G."/>
            <person name="Chiu C.Y."/>
            <person name="Miller S."/>
        </authorList>
    </citation>
    <scope>NUCLEOTIDE SEQUENCE [LARGE SCALE GENOMIC DNA]</scope>
    <source>
        <strain evidence="8 9">CLUC14</strain>
    </source>
</reference>
<feature type="transmembrane region" description="Helical" evidence="6">
    <location>
        <begin position="187"/>
        <end position="206"/>
    </location>
</feature>
<dbReference type="Pfam" id="PF02683">
    <property type="entry name" value="DsbD_TM"/>
    <property type="match status" value="1"/>
</dbReference>
<keyword evidence="5 6" id="KW-0472">Membrane</keyword>
<dbReference type="InterPro" id="IPR000866">
    <property type="entry name" value="AhpC/TSA"/>
</dbReference>